<dbReference type="KEGG" id="otd:J1M35_19070"/>
<dbReference type="AlphaFoldDB" id="A0A975CGF9"/>
<dbReference type="InterPro" id="IPR036390">
    <property type="entry name" value="WH_DNA-bd_sf"/>
</dbReference>
<dbReference type="InterPro" id="IPR036388">
    <property type="entry name" value="WH-like_DNA-bd_sf"/>
</dbReference>
<dbReference type="PANTHER" id="PTHR33164">
    <property type="entry name" value="TRANSCRIPTIONAL REGULATOR, MARR FAMILY"/>
    <property type="match status" value="1"/>
</dbReference>
<reference evidence="2" key="1">
    <citation type="submission" date="2021-03" db="EMBL/GenBank/DDBJ databases">
        <title>Ottowia sp. 27C isolated from the cloaca of a Giant Asian pond turtle (Heosemys grandis).</title>
        <authorList>
            <person name="Spergser J."/>
            <person name="Busse H.-J."/>
        </authorList>
    </citation>
    <scope>NUCLEOTIDE SEQUENCE</scope>
    <source>
        <strain evidence="2">27C</strain>
    </source>
</reference>
<proteinExistence type="predicted"/>
<feature type="domain" description="HTH marR-type" evidence="1">
    <location>
        <begin position="20"/>
        <end position="157"/>
    </location>
</feature>
<evidence type="ECO:0000313" key="2">
    <source>
        <dbReference type="EMBL" id="QTD45099.1"/>
    </source>
</evidence>
<dbReference type="RefSeq" id="WP_208008851.1">
    <property type="nucleotide sequence ID" value="NZ_CP071796.1"/>
</dbReference>
<dbReference type="EMBL" id="CP071796">
    <property type="protein sequence ID" value="QTD45099.1"/>
    <property type="molecule type" value="Genomic_DNA"/>
</dbReference>
<evidence type="ECO:0000313" key="3">
    <source>
        <dbReference type="Proteomes" id="UP000663903"/>
    </source>
</evidence>
<protein>
    <submittedName>
        <fullName evidence="2">MarR family transcriptional regulator</fullName>
    </submittedName>
</protein>
<dbReference type="PROSITE" id="PS50995">
    <property type="entry name" value="HTH_MARR_2"/>
    <property type="match status" value="1"/>
</dbReference>
<dbReference type="Proteomes" id="UP000663903">
    <property type="component" value="Chromosome"/>
</dbReference>
<accession>A0A975CGF9</accession>
<gene>
    <name evidence="2" type="ORF">J1M35_19070</name>
</gene>
<dbReference type="GO" id="GO:0006950">
    <property type="term" value="P:response to stress"/>
    <property type="evidence" value="ECO:0007669"/>
    <property type="project" value="TreeGrafter"/>
</dbReference>
<dbReference type="InterPro" id="IPR000835">
    <property type="entry name" value="HTH_MarR-typ"/>
</dbReference>
<dbReference type="GO" id="GO:0003700">
    <property type="term" value="F:DNA-binding transcription factor activity"/>
    <property type="evidence" value="ECO:0007669"/>
    <property type="project" value="InterPro"/>
</dbReference>
<dbReference type="Pfam" id="PF12802">
    <property type="entry name" value="MarR_2"/>
    <property type="match status" value="1"/>
</dbReference>
<dbReference type="SMART" id="SM00347">
    <property type="entry name" value="HTH_MARR"/>
    <property type="match status" value="1"/>
</dbReference>
<name>A0A975CGF9_9BURK</name>
<dbReference type="Gene3D" id="1.10.10.10">
    <property type="entry name" value="Winged helix-like DNA-binding domain superfamily/Winged helix DNA-binding domain"/>
    <property type="match status" value="1"/>
</dbReference>
<sequence>MLHQDPAPIPPAFGPGAAAVTQLTLTVFRLNGVLLHWGDQLVAPLGLTSARWQMLGAIHLAATPLTAPQVGESMGVTRQGAQKQLNLLLEQGLVEARHNLAHRRSPLYVLTPQGVALYQKADALWAAQAAELAALIPAVKTRAATAVLEAMLDQLQAVNPSSEAEP</sequence>
<dbReference type="PANTHER" id="PTHR33164:SF43">
    <property type="entry name" value="HTH-TYPE TRANSCRIPTIONAL REPRESSOR YETL"/>
    <property type="match status" value="1"/>
</dbReference>
<evidence type="ECO:0000259" key="1">
    <source>
        <dbReference type="PROSITE" id="PS50995"/>
    </source>
</evidence>
<keyword evidence="3" id="KW-1185">Reference proteome</keyword>
<organism evidence="2 3">
    <name type="scientific">Ottowia testudinis</name>
    <dbReference type="NCBI Taxonomy" id="2816950"/>
    <lineage>
        <taxon>Bacteria</taxon>
        <taxon>Pseudomonadati</taxon>
        <taxon>Pseudomonadota</taxon>
        <taxon>Betaproteobacteria</taxon>
        <taxon>Burkholderiales</taxon>
        <taxon>Comamonadaceae</taxon>
        <taxon>Ottowia</taxon>
    </lineage>
</organism>
<dbReference type="SUPFAM" id="SSF46785">
    <property type="entry name" value="Winged helix' DNA-binding domain"/>
    <property type="match status" value="1"/>
</dbReference>
<dbReference type="InterPro" id="IPR039422">
    <property type="entry name" value="MarR/SlyA-like"/>
</dbReference>